<accession>A0ABY4QNH5</accession>
<evidence type="ECO:0000259" key="7">
    <source>
        <dbReference type="Pfam" id="PF01850"/>
    </source>
</evidence>
<evidence type="ECO:0000313" key="8">
    <source>
        <dbReference type="EMBL" id="UQX11505.1"/>
    </source>
</evidence>
<dbReference type="PANTHER" id="PTHR33653:SF1">
    <property type="entry name" value="RIBONUCLEASE VAPC2"/>
    <property type="match status" value="1"/>
</dbReference>
<evidence type="ECO:0000256" key="6">
    <source>
        <dbReference type="ARBA" id="ARBA00022842"/>
    </source>
</evidence>
<dbReference type="InterPro" id="IPR002716">
    <property type="entry name" value="PIN_dom"/>
</dbReference>
<evidence type="ECO:0000256" key="5">
    <source>
        <dbReference type="ARBA" id="ARBA00022801"/>
    </source>
</evidence>
<evidence type="ECO:0000313" key="9">
    <source>
        <dbReference type="Proteomes" id="UP001056610"/>
    </source>
</evidence>
<protein>
    <submittedName>
        <fullName evidence="8">PIN domain-containing protein</fullName>
    </submittedName>
</protein>
<keyword evidence="2" id="KW-1277">Toxin-antitoxin system</keyword>
<proteinExistence type="predicted"/>
<evidence type="ECO:0000256" key="2">
    <source>
        <dbReference type="ARBA" id="ARBA00022649"/>
    </source>
</evidence>
<keyword evidence="9" id="KW-1185">Reference proteome</keyword>
<evidence type="ECO:0000256" key="3">
    <source>
        <dbReference type="ARBA" id="ARBA00022722"/>
    </source>
</evidence>
<keyword evidence="5" id="KW-0378">Hydrolase</keyword>
<sequence>MRALVDTSILIGEEPPPDVEAAISVASIAELHFGVLVTADDDERAIRISRLSAVESTFDALPVTAEIAREWGRLSAAVRNRGGQPRRRSIDLAIAATANVHGVPLLTHNVGDFQIISDLTDARHPSEPGSPRAKAAHE</sequence>
<feature type="domain" description="PIN" evidence="7">
    <location>
        <begin position="4"/>
        <end position="109"/>
    </location>
</feature>
<comment type="cofactor">
    <cofactor evidence="1">
        <name>Mg(2+)</name>
        <dbReference type="ChEBI" id="CHEBI:18420"/>
    </cofactor>
</comment>
<gene>
    <name evidence="8" type="ORF">M5I08_03070</name>
</gene>
<dbReference type="PANTHER" id="PTHR33653">
    <property type="entry name" value="RIBONUCLEASE VAPC2"/>
    <property type="match status" value="1"/>
</dbReference>
<dbReference type="InterPro" id="IPR050556">
    <property type="entry name" value="Type_II_TA_system_RNase"/>
</dbReference>
<keyword evidence="3" id="KW-0540">Nuclease</keyword>
<dbReference type="Proteomes" id="UP001056610">
    <property type="component" value="Chromosome"/>
</dbReference>
<dbReference type="EMBL" id="CP097320">
    <property type="protein sequence ID" value="UQX11505.1"/>
    <property type="molecule type" value="Genomic_DNA"/>
</dbReference>
<organism evidence="8 9">
    <name type="scientific">Candidatus Mycobacterium methanotrophicum</name>
    <dbReference type="NCBI Taxonomy" id="2943498"/>
    <lineage>
        <taxon>Bacteria</taxon>
        <taxon>Bacillati</taxon>
        <taxon>Actinomycetota</taxon>
        <taxon>Actinomycetes</taxon>
        <taxon>Mycobacteriales</taxon>
        <taxon>Mycobacteriaceae</taxon>
        <taxon>Mycobacterium</taxon>
    </lineage>
</organism>
<keyword evidence="6" id="KW-0460">Magnesium</keyword>
<dbReference type="Pfam" id="PF01850">
    <property type="entry name" value="PIN"/>
    <property type="match status" value="1"/>
</dbReference>
<evidence type="ECO:0000256" key="4">
    <source>
        <dbReference type="ARBA" id="ARBA00022723"/>
    </source>
</evidence>
<keyword evidence="4" id="KW-0479">Metal-binding</keyword>
<dbReference type="RefSeq" id="WP_219068322.1">
    <property type="nucleotide sequence ID" value="NZ_CAJUXY010000035.1"/>
</dbReference>
<evidence type="ECO:0000256" key="1">
    <source>
        <dbReference type="ARBA" id="ARBA00001946"/>
    </source>
</evidence>
<reference evidence="8" key="1">
    <citation type="submission" date="2022-05" db="EMBL/GenBank/DDBJ databases">
        <title>A methanotrophic Mycobacterium dominates a cave microbial ecosystem.</title>
        <authorList>
            <person name="Van Spanning R.J.M."/>
            <person name="Guan Q."/>
            <person name="Melkonian C."/>
            <person name="Gallant J."/>
            <person name="Polerecky L."/>
            <person name="Flot J.-F."/>
            <person name="Brandt B.W."/>
            <person name="Braster M."/>
            <person name="Iturbe Espinoza P."/>
            <person name="Aerts J."/>
            <person name="Meima-Franke M."/>
            <person name="Piersma S.R."/>
            <person name="Bunduc C."/>
            <person name="Ummels R."/>
            <person name="Pain A."/>
            <person name="Fleming E.J."/>
            <person name="van der Wel N."/>
            <person name="Gherman V.D."/>
            <person name="Sarbu S.M."/>
            <person name="Bodelier P.L.E."/>
            <person name="Bitter W."/>
        </authorList>
    </citation>
    <scope>NUCLEOTIDE SEQUENCE</scope>
    <source>
        <strain evidence="8">Sulfur Cave</strain>
    </source>
</reference>
<name>A0ABY4QNH5_9MYCO</name>